<dbReference type="Proteomes" id="UP000499080">
    <property type="component" value="Unassembled WGS sequence"/>
</dbReference>
<dbReference type="AlphaFoldDB" id="A0A4Y2E7H5"/>
<protein>
    <submittedName>
        <fullName evidence="2">Uncharacterized protein</fullName>
    </submittedName>
</protein>
<evidence type="ECO:0000313" key="2">
    <source>
        <dbReference type="EMBL" id="GBM23745.1"/>
    </source>
</evidence>
<reference evidence="2 3" key="1">
    <citation type="journal article" date="2019" name="Sci. Rep.">
        <title>Orb-weaving spider Araneus ventricosus genome elucidates the spidroin gene catalogue.</title>
        <authorList>
            <person name="Kono N."/>
            <person name="Nakamura H."/>
            <person name="Ohtoshi R."/>
            <person name="Moran D.A.P."/>
            <person name="Shinohara A."/>
            <person name="Yoshida Y."/>
            <person name="Fujiwara M."/>
            <person name="Mori M."/>
            <person name="Tomita M."/>
            <person name="Arakawa K."/>
        </authorList>
    </citation>
    <scope>NUCLEOTIDE SEQUENCE [LARGE SCALE GENOMIC DNA]</scope>
</reference>
<dbReference type="EMBL" id="BGPR01091543">
    <property type="protein sequence ID" value="GBM23745.1"/>
    <property type="molecule type" value="Genomic_DNA"/>
</dbReference>
<organism evidence="2 3">
    <name type="scientific">Araneus ventricosus</name>
    <name type="common">Orbweaver spider</name>
    <name type="synonym">Epeira ventricosa</name>
    <dbReference type="NCBI Taxonomy" id="182803"/>
    <lineage>
        <taxon>Eukaryota</taxon>
        <taxon>Metazoa</taxon>
        <taxon>Ecdysozoa</taxon>
        <taxon>Arthropoda</taxon>
        <taxon>Chelicerata</taxon>
        <taxon>Arachnida</taxon>
        <taxon>Araneae</taxon>
        <taxon>Araneomorphae</taxon>
        <taxon>Entelegynae</taxon>
        <taxon>Araneoidea</taxon>
        <taxon>Araneidae</taxon>
        <taxon>Araneus</taxon>
    </lineage>
</organism>
<feature type="region of interest" description="Disordered" evidence="1">
    <location>
        <begin position="1"/>
        <end position="21"/>
    </location>
</feature>
<comment type="caution">
    <text evidence="2">The sequence shown here is derived from an EMBL/GenBank/DDBJ whole genome shotgun (WGS) entry which is preliminary data.</text>
</comment>
<name>A0A4Y2E7H5_ARAVE</name>
<accession>A0A4Y2E7H5</accession>
<gene>
    <name evidence="2" type="ORF">AVEN_261733_1</name>
</gene>
<evidence type="ECO:0000256" key="1">
    <source>
        <dbReference type="SAM" id="MobiDB-lite"/>
    </source>
</evidence>
<proteinExistence type="predicted"/>
<keyword evidence="3" id="KW-1185">Reference proteome</keyword>
<sequence>MYGRRRSKRINQEMSSEELHDLVTPTDSKFSALDPLGRVDWQIKKQTCSESNDNEKIKRLLTYNKLNKLSDEAEELSDLSLEIGPNVKIRGHFMRGI</sequence>
<evidence type="ECO:0000313" key="3">
    <source>
        <dbReference type="Proteomes" id="UP000499080"/>
    </source>
</evidence>